<proteinExistence type="predicted"/>
<sequence>MILPSASEFTPSVRGSLASSFPVVKRRKLCSSSVDRREHLTGIHQLLDIPQDIFFLIASSLEPLDILHLARVCSSLRNTLLSRGARSFWRAARANVDGLPECPIDIPEPVYTRLIFEKDCFLCGRSRAMTVEYSMGKRYCRPCHNNQFKMGRDLLAGPSPVDERILTMIPYSYHYGTMLNISRCRLLRNISIKACFKSWSPR</sequence>
<dbReference type="AlphaFoldDB" id="A0A164WQI3"/>
<dbReference type="Pfam" id="PF00646">
    <property type="entry name" value="F-box"/>
    <property type="match status" value="1"/>
</dbReference>
<dbReference type="InterPro" id="IPR036047">
    <property type="entry name" value="F-box-like_dom_sf"/>
</dbReference>
<dbReference type="SMART" id="SM00256">
    <property type="entry name" value="FBOX"/>
    <property type="match status" value="1"/>
</dbReference>
<dbReference type="EMBL" id="KV419402">
    <property type="protein sequence ID" value="KZS95262.1"/>
    <property type="molecule type" value="Genomic_DNA"/>
</dbReference>
<feature type="domain" description="F-box" evidence="1">
    <location>
        <begin position="43"/>
        <end position="92"/>
    </location>
</feature>
<dbReference type="InterPro" id="IPR001810">
    <property type="entry name" value="F-box_dom"/>
</dbReference>
<keyword evidence="3" id="KW-1185">Reference proteome</keyword>
<protein>
    <recommendedName>
        <fullName evidence="1">F-box domain-containing protein</fullName>
    </recommendedName>
</protein>
<dbReference type="STRING" id="1314777.A0A164WQI3"/>
<gene>
    <name evidence="2" type="ORF">SISNIDRAFT_360314</name>
</gene>
<dbReference type="PROSITE" id="PS50181">
    <property type="entry name" value="FBOX"/>
    <property type="match status" value="1"/>
</dbReference>
<evidence type="ECO:0000313" key="2">
    <source>
        <dbReference type="EMBL" id="KZS95262.1"/>
    </source>
</evidence>
<accession>A0A164WQI3</accession>
<dbReference type="Proteomes" id="UP000076722">
    <property type="component" value="Unassembled WGS sequence"/>
</dbReference>
<reference evidence="2 3" key="1">
    <citation type="journal article" date="2016" name="Mol. Biol. Evol.">
        <title>Comparative Genomics of Early-Diverging Mushroom-Forming Fungi Provides Insights into the Origins of Lignocellulose Decay Capabilities.</title>
        <authorList>
            <person name="Nagy L.G."/>
            <person name="Riley R."/>
            <person name="Tritt A."/>
            <person name="Adam C."/>
            <person name="Daum C."/>
            <person name="Floudas D."/>
            <person name="Sun H."/>
            <person name="Yadav J.S."/>
            <person name="Pangilinan J."/>
            <person name="Larsson K.H."/>
            <person name="Matsuura K."/>
            <person name="Barry K."/>
            <person name="Labutti K."/>
            <person name="Kuo R."/>
            <person name="Ohm R.A."/>
            <person name="Bhattacharya S.S."/>
            <person name="Shirouzu T."/>
            <person name="Yoshinaga Y."/>
            <person name="Martin F.M."/>
            <person name="Grigoriev I.V."/>
            <person name="Hibbett D.S."/>
        </authorList>
    </citation>
    <scope>NUCLEOTIDE SEQUENCE [LARGE SCALE GENOMIC DNA]</scope>
    <source>
        <strain evidence="2 3">HHB9708</strain>
    </source>
</reference>
<dbReference type="OrthoDB" id="2322499at2759"/>
<organism evidence="2 3">
    <name type="scientific">Sistotremastrum niveocremeum HHB9708</name>
    <dbReference type="NCBI Taxonomy" id="1314777"/>
    <lineage>
        <taxon>Eukaryota</taxon>
        <taxon>Fungi</taxon>
        <taxon>Dikarya</taxon>
        <taxon>Basidiomycota</taxon>
        <taxon>Agaricomycotina</taxon>
        <taxon>Agaricomycetes</taxon>
        <taxon>Sistotremastrales</taxon>
        <taxon>Sistotremastraceae</taxon>
        <taxon>Sertulicium</taxon>
        <taxon>Sertulicium niveocremeum</taxon>
    </lineage>
</organism>
<evidence type="ECO:0000259" key="1">
    <source>
        <dbReference type="PROSITE" id="PS50181"/>
    </source>
</evidence>
<name>A0A164WQI3_9AGAM</name>
<dbReference type="SUPFAM" id="SSF81383">
    <property type="entry name" value="F-box domain"/>
    <property type="match status" value="1"/>
</dbReference>
<evidence type="ECO:0000313" key="3">
    <source>
        <dbReference type="Proteomes" id="UP000076722"/>
    </source>
</evidence>